<dbReference type="SUPFAM" id="SSF53756">
    <property type="entry name" value="UDP-Glycosyltransferase/glycogen phosphorylase"/>
    <property type="match status" value="1"/>
</dbReference>
<organism evidence="4 5">
    <name type="scientific">Morganella morganii</name>
    <name type="common">Proteus morganii</name>
    <dbReference type="NCBI Taxonomy" id="582"/>
    <lineage>
        <taxon>Bacteria</taxon>
        <taxon>Pseudomonadati</taxon>
        <taxon>Pseudomonadota</taxon>
        <taxon>Gammaproteobacteria</taxon>
        <taxon>Enterobacterales</taxon>
        <taxon>Morganellaceae</taxon>
        <taxon>Morganella</taxon>
    </lineage>
</organism>
<dbReference type="InterPro" id="IPR004276">
    <property type="entry name" value="GlycoTrans_28_N"/>
</dbReference>
<dbReference type="EMBL" id="JZSH01000495">
    <property type="protein sequence ID" value="KJF75866.1"/>
    <property type="molecule type" value="Genomic_DNA"/>
</dbReference>
<gene>
    <name evidence="4" type="primary">murG</name>
    <name evidence="4" type="ORF">UA45_21500</name>
</gene>
<keyword evidence="1 4" id="KW-0328">Glycosyltransferase</keyword>
<evidence type="ECO:0000313" key="5">
    <source>
        <dbReference type="Proteomes" id="UP000032582"/>
    </source>
</evidence>
<dbReference type="Pfam" id="PF03033">
    <property type="entry name" value="Glyco_transf_28"/>
    <property type="match status" value="1"/>
</dbReference>
<protein>
    <submittedName>
        <fullName evidence="4">UDP-diphospho-muramoylpentapeptide beta-N-acetylglucosaminyltransferase</fullName>
        <ecNumber evidence="4">2.4.1.227</ecNumber>
    </submittedName>
</protein>
<evidence type="ECO:0000256" key="2">
    <source>
        <dbReference type="ARBA" id="ARBA00022679"/>
    </source>
</evidence>
<reference evidence="4 5" key="1">
    <citation type="submission" date="2015-02" db="EMBL/GenBank/DDBJ databases">
        <title>Whole genome shotgun sequencing of cultured foodborne pathogen.</title>
        <authorList>
            <person name="Timme R."/>
            <person name="Allard M.W."/>
            <person name="Strain E."/>
            <person name="Evans P.S."/>
            <person name="Brown E."/>
        </authorList>
    </citation>
    <scope>NUCLEOTIDE SEQUENCE [LARGE SCALE GENOMIC DNA]</scope>
    <source>
        <strain evidence="4 5">GCSL-TSO-24</strain>
    </source>
</reference>
<evidence type="ECO:0000259" key="3">
    <source>
        <dbReference type="Pfam" id="PF03033"/>
    </source>
</evidence>
<feature type="domain" description="Glycosyltransferase family 28 N-terminal" evidence="3">
    <location>
        <begin position="9"/>
        <end position="129"/>
    </location>
</feature>
<proteinExistence type="predicted"/>
<accession>A0A0D8L3W0</accession>
<dbReference type="Proteomes" id="UP000032582">
    <property type="component" value="Unassembled WGS sequence"/>
</dbReference>
<evidence type="ECO:0000256" key="1">
    <source>
        <dbReference type="ARBA" id="ARBA00022676"/>
    </source>
</evidence>
<dbReference type="PANTHER" id="PTHR21015">
    <property type="entry name" value="UDP-N-ACETYLGLUCOSAMINE--N-ACETYLMURAMYL-(PENTAPEPTIDE) PYROPHOSPHORYL-UNDECAPRENOL N-ACETYLGLUCOSAMINE TRANSFERASE 1"/>
    <property type="match status" value="1"/>
</dbReference>
<dbReference type="CDD" id="cd03785">
    <property type="entry name" value="GT28_MurG"/>
    <property type="match status" value="1"/>
</dbReference>
<dbReference type="GO" id="GO:0005975">
    <property type="term" value="P:carbohydrate metabolic process"/>
    <property type="evidence" value="ECO:0007669"/>
    <property type="project" value="InterPro"/>
</dbReference>
<dbReference type="AlphaFoldDB" id="A0A0D8L3W0"/>
<dbReference type="GO" id="GO:0050511">
    <property type="term" value="F:undecaprenyldiphospho-muramoylpentapeptide beta-N-acetylglucosaminyltransferase activity"/>
    <property type="evidence" value="ECO:0007669"/>
    <property type="project" value="TreeGrafter"/>
</dbReference>
<evidence type="ECO:0000313" key="4">
    <source>
        <dbReference type="EMBL" id="KJF75866.1"/>
    </source>
</evidence>
<dbReference type="GO" id="GO:1901137">
    <property type="term" value="P:carbohydrate derivative biosynthetic process"/>
    <property type="evidence" value="ECO:0007669"/>
    <property type="project" value="UniProtKB-ARBA"/>
</dbReference>
<dbReference type="EC" id="2.4.1.227" evidence="4"/>
<name>A0A0D8L3W0_MORMO</name>
<keyword evidence="2 4" id="KW-0808">Transferase</keyword>
<sequence length="130" mass="13959">MSNKAPRLMVMAGGSGGHVFPGLAVAHYLQSQGWEIRWLGTRDRMEAQLVPKHGIDIDFIEITGLRGKGVKALLTAPFRIAKAIKQAKKIMRDYQPDAVLGMGGFVSGPGGVAAWRCGIPVILHEQNGVA</sequence>
<dbReference type="Gene3D" id="3.40.50.2000">
    <property type="entry name" value="Glycogen Phosphorylase B"/>
    <property type="match status" value="1"/>
</dbReference>
<dbReference type="PANTHER" id="PTHR21015:SF22">
    <property type="entry name" value="GLYCOSYLTRANSFERASE"/>
    <property type="match status" value="1"/>
</dbReference>
<feature type="non-terminal residue" evidence="4">
    <location>
        <position position="130"/>
    </location>
</feature>
<comment type="caution">
    <text evidence="4">The sequence shown here is derived from an EMBL/GenBank/DDBJ whole genome shotgun (WGS) entry which is preliminary data.</text>
</comment>